<dbReference type="PIRSF" id="PIRSF005610">
    <property type="entry name" value="SirB"/>
    <property type="match status" value="1"/>
</dbReference>
<dbReference type="PANTHER" id="PTHR39594:SF1">
    <property type="entry name" value="PROTEIN YCHQ"/>
    <property type="match status" value="1"/>
</dbReference>
<dbReference type="PANTHER" id="PTHR39594">
    <property type="entry name" value="PROTEIN YCHQ"/>
    <property type="match status" value="1"/>
</dbReference>
<sequence>MYYTIKHLHVTCVVLSATGFLLRGLWMFTGSPLLQRPLTRVLPHVVDSLLLLSAISLAIMIGQYPFAADWVTAKVFGLIAYILLGTVALKRGRTPAVRTTAFVGALLVYAWIVSIAITKNMAGFFA</sequence>
<dbReference type="RefSeq" id="WP_075149269.1">
    <property type="nucleotide sequence ID" value="NZ_CP018839.1"/>
</dbReference>
<evidence type="ECO:0000313" key="2">
    <source>
        <dbReference type="Proteomes" id="UP000185739"/>
    </source>
</evidence>
<organism evidence="1 2">
    <name type="scientific">Thauera chlorobenzoica</name>
    <dbReference type="NCBI Taxonomy" id="96773"/>
    <lineage>
        <taxon>Bacteria</taxon>
        <taxon>Pseudomonadati</taxon>
        <taxon>Pseudomonadota</taxon>
        <taxon>Betaproteobacteria</taxon>
        <taxon>Rhodocyclales</taxon>
        <taxon>Zoogloeaceae</taxon>
        <taxon>Thauera</taxon>
    </lineage>
</organism>
<evidence type="ECO:0000313" key="1">
    <source>
        <dbReference type="EMBL" id="APR06021.1"/>
    </source>
</evidence>
<dbReference type="Pfam" id="PF04247">
    <property type="entry name" value="SirB"/>
    <property type="match status" value="1"/>
</dbReference>
<proteinExistence type="predicted"/>
<dbReference type="OrthoDB" id="5588650at2"/>
<reference evidence="1 2" key="1">
    <citation type="submission" date="2016-12" db="EMBL/GenBank/DDBJ databases">
        <title>Complete genome sequence of Thauera chlorobenzoica, a Betaproteobacterium degrading haloaromatics anaerobically to CO2 and halides.</title>
        <authorList>
            <person name="Goris T."/>
            <person name="Mergelsberg M."/>
            <person name="Boll M."/>
        </authorList>
    </citation>
    <scope>NUCLEOTIDE SEQUENCE [LARGE SCALE GENOMIC DNA]</scope>
    <source>
        <strain evidence="1 2">3CB1</strain>
    </source>
</reference>
<dbReference type="InterPro" id="IPR007360">
    <property type="entry name" value="SirB"/>
</dbReference>
<dbReference type="AlphaFoldDB" id="A0A1H5TU74"/>
<dbReference type="GO" id="GO:0005886">
    <property type="term" value="C:plasma membrane"/>
    <property type="evidence" value="ECO:0007669"/>
    <property type="project" value="TreeGrafter"/>
</dbReference>
<name>A0A1H5TU74_9RHOO</name>
<dbReference type="Proteomes" id="UP000185739">
    <property type="component" value="Chromosome"/>
</dbReference>
<keyword evidence="2" id="KW-1185">Reference proteome</keyword>
<dbReference type="STRING" id="96773.Tchl_3214"/>
<accession>A0A1H5TU74</accession>
<protein>
    <submittedName>
        <fullName evidence="1">Protein SirB</fullName>
    </submittedName>
</protein>
<dbReference type="EMBL" id="CP018839">
    <property type="protein sequence ID" value="APR06021.1"/>
    <property type="molecule type" value="Genomic_DNA"/>
</dbReference>
<dbReference type="KEGG" id="tcl:Tchl_3214"/>
<gene>
    <name evidence="1" type="ORF">Tchl_3214</name>
</gene>